<feature type="compositionally biased region" description="Basic and acidic residues" evidence="1">
    <location>
        <begin position="28"/>
        <end position="38"/>
    </location>
</feature>
<evidence type="ECO:0000313" key="2">
    <source>
        <dbReference type="EMBL" id="WVZ15621.1"/>
    </source>
</evidence>
<dbReference type="EMBL" id="CP144697">
    <property type="protein sequence ID" value="WVZ15621.1"/>
    <property type="molecule type" value="Genomic_DNA"/>
</dbReference>
<organism evidence="2 3">
    <name type="scientific">Vigna mungo</name>
    <name type="common">Black gram</name>
    <name type="synonym">Phaseolus mungo</name>
    <dbReference type="NCBI Taxonomy" id="3915"/>
    <lineage>
        <taxon>Eukaryota</taxon>
        <taxon>Viridiplantae</taxon>
        <taxon>Streptophyta</taxon>
        <taxon>Embryophyta</taxon>
        <taxon>Tracheophyta</taxon>
        <taxon>Spermatophyta</taxon>
        <taxon>Magnoliopsida</taxon>
        <taxon>eudicotyledons</taxon>
        <taxon>Gunneridae</taxon>
        <taxon>Pentapetalae</taxon>
        <taxon>rosids</taxon>
        <taxon>fabids</taxon>
        <taxon>Fabales</taxon>
        <taxon>Fabaceae</taxon>
        <taxon>Papilionoideae</taxon>
        <taxon>50 kb inversion clade</taxon>
        <taxon>NPAAA clade</taxon>
        <taxon>indigoferoid/millettioid clade</taxon>
        <taxon>Phaseoleae</taxon>
        <taxon>Vigna</taxon>
    </lineage>
</organism>
<feature type="region of interest" description="Disordered" evidence="1">
    <location>
        <begin position="1"/>
        <end position="46"/>
    </location>
</feature>
<dbReference type="AlphaFoldDB" id="A0AAQ3NV80"/>
<reference evidence="2 3" key="1">
    <citation type="journal article" date="2023" name="Life. Sci Alliance">
        <title>Evolutionary insights into 3D genome organization and epigenetic landscape of Vigna mungo.</title>
        <authorList>
            <person name="Junaid A."/>
            <person name="Singh B."/>
            <person name="Bhatia S."/>
        </authorList>
    </citation>
    <scope>NUCLEOTIDE SEQUENCE [LARGE SCALE GENOMIC DNA]</scope>
    <source>
        <strain evidence="2">Urdbean</strain>
    </source>
</reference>
<proteinExistence type="predicted"/>
<name>A0AAQ3NV80_VIGMU</name>
<evidence type="ECO:0000256" key="1">
    <source>
        <dbReference type="SAM" id="MobiDB-lite"/>
    </source>
</evidence>
<keyword evidence="3" id="KW-1185">Reference proteome</keyword>
<sequence>MLEYVSNDQGQVDVHGEVQEEGEEDGDDVHVDGDLEDVHEGEEDDDAVEVEVKGHGHIEEFHEVEEDVNGVEGVVEDEVHVCSWSTSTDERDVHENNKCLEGLVDVTAQCDIDGDVDGNVEVEVESLKDSDDVSVESDDHDERGLSDEE</sequence>
<dbReference type="Proteomes" id="UP001374535">
    <property type="component" value="Chromosome 4"/>
</dbReference>
<feature type="region of interest" description="Disordered" evidence="1">
    <location>
        <begin position="125"/>
        <end position="149"/>
    </location>
</feature>
<protein>
    <submittedName>
        <fullName evidence="2">Uncharacterized protein</fullName>
    </submittedName>
</protein>
<accession>A0AAQ3NV80</accession>
<feature type="compositionally biased region" description="Basic and acidic residues" evidence="1">
    <location>
        <begin position="140"/>
        <end position="149"/>
    </location>
</feature>
<gene>
    <name evidence="2" type="ORF">V8G54_013187</name>
</gene>
<evidence type="ECO:0000313" key="3">
    <source>
        <dbReference type="Proteomes" id="UP001374535"/>
    </source>
</evidence>